<dbReference type="OrthoDB" id="5838738at2"/>
<dbReference type="CDD" id="cd00578">
    <property type="entry name" value="L-fuc_L-ara-isomerases"/>
    <property type="match status" value="1"/>
</dbReference>
<proteinExistence type="predicted"/>
<dbReference type="GO" id="GO:0008736">
    <property type="term" value="F:L-fucose isomerase activity"/>
    <property type="evidence" value="ECO:0007669"/>
    <property type="project" value="InterPro"/>
</dbReference>
<dbReference type="PANTHER" id="PTHR36120:SF1">
    <property type="entry name" value="L-FUCOSE ISOMERASE C-TERMINAL DOMAIN-CONTAINING PROTEIN"/>
    <property type="match status" value="1"/>
</dbReference>
<organism evidence="4 5">
    <name type="scientific">Spirochaeta africana (strain ATCC 700263 / DSM 8902 / Z-7692)</name>
    <dbReference type="NCBI Taxonomy" id="889378"/>
    <lineage>
        <taxon>Bacteria</taxon>
        <taxon>Pseudomonadati</taxon>
        <taxon>Spirochaetota</taxon>
        <taxon>Spirochaetia</taxon>
        <taxon>Spirochaetales</taxon>
        <taxon>Spirochaetaceae</taxon>
        <taxon>Spirochaeta</taxon>
    </lineage>
</organism>
<gene>
    <name evidence="4" type="ordered locus">Spiaf_0124</name>
</gene>
<dbReference type="STRING" id="889378.Spiaf_0124"/>
<keyword evidence="2" id="KW-0119">Carbohydrate metabolism</keyword>
<dbReference type="InterPro" id="IPR015888">
    <property type="entry name" value="Fuc_isomerase_C"/>
</dbReference>
<dbReference type="SUPFAM" id="SSF53743">
    <property type="entry name" value="FucI/AraA N-terminal and middle domains"/>
    <property type="match status" value="1"/>
</dbReference>
<name>H9UFE0_SPIAZ</name>
<dbReference type="RefSeq" id="WP_014454231.1">
    <property type="nucleotide sequence ID" value="NC_017098.1"/>
</dbReference>
<dbReference type="PANTHER" id="PTHR36120">
    <property type="entry name" value="FUCOSE ISOMERASE"/>
    <property type="match status" value="1"/>
</dbReference>
<accession>H9UFE0</accession>
<dbReference type="GO" id="GO:0005737">
    <property type="term" value="C:cytoplasm"/>
    <property type="evidence" value="ECO:0007669"/>
    <property type="project" value="InterPro"/>
</dbReference>
<dbReference type="GO" id="GO:0006004">
    <property type="term" value="P:fucose metabolic process"/>
    <property type="evidence" value="ECO:0007669"/>
    <property type="project" value="InterPro"/>
</dbReference>
<dbReference type="EMBL" id="CP003282">
    <property type="protein sequence ID" value="AFG36233.1"/>
    <property type="molecule type" value="Genomic_DNA"/>
</dbReference>
<dbReference type="HOGENOM" id="CLU_045643_1_0_12"/>
<dbReference type="eggNOG" id="COG2407">
    <property type="taxonomic scope" value="Bacteria"/>
</dbReference>
<dbReference type="InterPro" id="IPR009015">
    <property type="entry name" value="Fucose_isomerase_N/cen_sf"/>
</dbReference>
<dbReference type="KEGG" id="sfc:Spiaf_0124"/>
<feature type="domain" description="L-fucose isomerase C-terminal" evidence="3">
    <location>
        <begin position="388"/>
        <end position="471"/>
    </location>
</feature>
<evidence type="ECO:0000256" key="2">
    <source>
        <dbReference type="ARBA" id="ARBA00023277"/>
    </source>
</evidence>
<dbReference type="Proteomes" id="UP000007383">
    <property type="component" value="Chromosome"/>
</dbReference>
<sequence>MNNTQPQIWPAARTAGVIQDPKVGLMIMGRKRPGFDPEWGAAVRRAVQGYLEGLPFGLTVPSDNIADEAELQRAVEVCRTAGVTVMLLVQPTISDGRLAPMLARLWQRPLLLWATTEKPGVSSISANSLVGTHVMAATLRQLGHPLELVFGHPEDHEVCNRVEQSIRAVHAADSLQRRKLGLVGYHAPGFVDFHADPVFLQQQLGSQLYHLNTPELMDMVMAYTNQELEDECAAFLAWQLPVARSAQAAGFSADARQELLFQARYYRAFRDLFDLEGFDAMAFRCWPDLPTVLGHWPYAALARLVSEGFPIAMEGDVDGALCSRLAESAGMGPVYLSDWLEHTADSITIWHTGAAPLQLARPAGVPGGPELGVQFNNKKPTVIESTIRSGMKATLFRLWRCGGGYRITALEGETIDPARHIEATNGVFSTDRVDVRRWFEDMVQLGMPHHVCLVEGHVGDTLRRIARMIGAAWV</sequence>
<evidence type="ECO:0000313" key="5">
    <source>
        <dbReference type="Proteomes" id="UP000007383"/>
    </source>
</evidence>
<dbReference type="AlphaFoldDB" id="H9UFE0"/>
<dbReference type="PATRIC" id="fig|889378.3.peg.127"/>
<dbReference type="Pfam" id="PF02952">
    <property type="entry name" value="Fucose_iso_C"/>
    <property type="match status" value="1"/>
</dbReference>
<keyword evidence="1 4" id="KW-0413">Isomerase</keyword>
<evidence type="ECO:0000259" key="3">
    <source>
        <dbReference type="Pfam" id="PF02952"/>
    </source>
</evidence>
<evidence type="ECO:0000256" key="1">
    <source>
        <dbReference type="ARBA" id="ARBA00023235"/>
    </source>
</evidence>
<evidence type="ECO:0000313" key="4">
    <source>
        <dbReference type="EMBL" id="AFG36233.1"/>
    </source>
</evidence>
<keyword evidence="5" id="KW-1185">Reference proteome</keyword>
<protein>
    <submittedName>
        <fullName evidence="4">L-fucose isomerase family protein</fullName>
    </submittedName>
</protein>
<reference evidence="5" key="1">
    <citation type="journal article" date="2013" name="Stand. Genomic Sci.">
        <title>Complete genome sequence of the halophilic bacterium Spirochaeta africana type strain (Z-7692(T)) from the alkaline Lake Magadi in the East African Rift.</title>
        <authorList>
            <person name="Liolos K."/>
            <person name="Abt B."/>
            <person name="Scheuner C."/>
            <person name="Teshima H."/>
            <person name="Held B."/>
            <person name="Lapidus A."/>
            <person name="Nolan M."/>
            <person name="Lucas S."/>
            <person name="Deshpande S."/>
            <person name="Cheng J.F."/>
            <person name="Tapia R."/>
            <person name="Goodwin L.A."/>
            <person name="Pitluck S."/>
            <person name="Pagani I."/>
            <person name="Ivanova N."/>
            <person name="Mavromatis K."/>
            <person name="Mikhailova N."/>
            <person name="Huntemann M."/>
            <person name="Pati A."/>
            <person name="Chen A."/>
            <person name="Palaniappan K."/>
            <person name="Land M."/>
            <person name="Rohde M."/>
            <person name="Tindall B.J."/>
            <person name="Detter J.C."/>
            <person name="Goker M."/>
            <person name="Bristow J."/>
            <person name="Eisen J.A."/>
            <person name="Markowitz V."/>
            <person name="Hugenholtz P."/>
            <person name="Woyke T."/>
            <person name="Klenk H.P."/>
            <person name="Kyrpides N.C."/>
        </authorList>
    </citation>
    <scope>NUCLEOTIDE SEQUENCE</scope>
    <source>
        <strain evidence="5">ATCC 700263 / DSM 8902 / Z-7692</strain>
    </source>
</reference>